<sequence>MDRSTAHNASRQRRAGSRAAIRYFVNLSVSALALLGATPAAFAEVLPVGVELPLTGSMARAGTAQLEGIKVAADLFNSGKFGGTGKHKVALTVIDDEAQPAKAVSAVEKLASQGVLAITGGYGSNSVSPASEAADKAGLVYITSGAVDSGITSRGLKRFFRVGPASGYSKAMLGQLDAMGAKSVSIVASTRQATADVSSDVANKLRAQGVKVTVHMFEPSMTDFKPVVNKIRLQDKPDVMLMIGYENDYIGILRAAKVLKPQLKAVMGAWSLATPKMASEFPDLVNNVIGCAMLPHPAQFGTAEGKAFVDAYVAAYKKEPDYVAEFAFVQSVLLFNAMARAADAGTLKKDGIAAELRAKPQDTLIGKVSFAANGDNPSFLNNMAQIQGDRIVLVWPKERATGKLNFPALPW</sequence>
<comment type="caution">
    <text evidence="5">The sequence shown here is derived from an EMBL/GenBank/DDBJ whole genome shotgun (WGS) entry which is preliminary data.</text>
</comment>
<dbReference type="Gene3D" id="3.40.50.2300">
    <property type="match status" value="2"/>
</dbReference>
<name>A0AAQ1GLD9_9BURK</name>
<dbReference type="InterPro" id="IPR051010">
    <property type="entry name" value="BCAA_transport"/>
</dbReference>
<reference evidence="4 7" key="2">
    <citation type="submission" date="2018-05" db="EMBL/GenBank/DDBJ databases">
        <title>Genomic Encyclopedia of Type Strains, Phase IV (KMG-V): Genome sequencing to study the core and pangenomes of soil and plant-associated prokaryotes.</title>
        <authorList>
            <person name="Whitman W."/>
        </authorList>
    </citation>
    <scope>NUCLEOTIDE SEQUENCE [LARGE SCALE GENOMIC DNA]</scope>
    <source>
        <strain evidence="4 7">SIr-6563</strain>
    </source>
</reference>
<organism evidence="5 6">
    <name type="scientific">Paraburkholderia tropica</name>
    <dbReference type="NCBI Taxonomy" id="92647"/>
    <lineage>
        <taxon>Bacteria</taxon>
        <taxon>Pseudomonadati</taxon>
        <taxon>Pseudomonadota</taxon>
        <taxon>Betaproteobacteria</taxon>
        <taxon>Burkholderiales</taxon>
        <taxon>Burkholderiaceae</taxon>
        <taxon>Paraburkholderia</taxon>
    </lineage>
</organism>
<evidence type="ECO:0000313" key="7">
    <source>
        <dbReference type="Proteomes" id="UP000247515"/>
    </source>
</evidence>
<dbReference type="GeneID" id="61307433"/>
<keyword evidence="2" id="KW-0732">Signal</keyword>
<evidence type="ECO:0000313" key="4">
    <source>
        <dbReference type="EMBL" id="PXX19408.1"/>
    </source>
</evidence>
<accession>A0AAQ1GLD9</accession>
<dbReference type="RefSeq" id="WP_080180321.1">
    <property type="nucleotide sequence ID" value="NZ_CADFGN010000004.1"/>
</dbReference>
<evidence type="ECO:0000313" key="5">
    <source>
        <dbReference type="EMBL" id="SEK10153.1"/>
    </source>
</evidence>
<dbReference type="Proteomes" id="UP000247515">
    <property type="component" value="Unassembled WGS sequence"/>
</dbReference>
<dbReference type="EMBL" id="QJJV01000003">
    <property type="protein sequence ID" value="PXX19408.1"/>
    <property type="molecule type" value="Genomic_DNA"/>
</dbReference>
<dbReference type="SUPFAM" id="SSF53822">
    <property type="entry name" value="Periplasmic binding protein-like I"/>
    <property type="match status" value="1"/>
</dbReference>
<dbReference type="Pfam" id="PF13458">
    <property type="entry name" value="Peripla_BP_6"/>
    <property type="match status" value="1"/>
</dbReference>
<protein>
    <submittedName>
        <fullName evidence="4">Amino acid/amide ABC transporter substrate-binding protein (HAAT family)</fullName>
    </submittedName>
    <submittedName>
        <fullName evidence="5">Amino acid/amide ABC transporter substrate-binding protein, HAAT family</fullName>
    </submittedName>
</protein>
<reference evidence="5 6" key="1">
    <citation type="submission" date="2016-10" db="EMBL/GenBank/DDBJ databases">
        <authorList>
            <person name="Varghese N."/>
            <person name="Submissions S."/>
        </authorList>
    </citation>
    <scope>NUCLEOTIDE SEQUENCE [LARGE SCALE GENOMIC DNA]</scope>
    <source>
        <strain evidence="5 6">LMG 22274</strain>
    </source>
</reference>
<dbReference type="AlphaFoldDB" id="A0AAQ1GLD9"/>
<evidence type="ECO:0000256" key="2">
    <source>
        <dbReference type="ARBA" id="ARBA00022729"/>
    </source>
</evidence>
<evidence type="ECO:0000259" key="3">
    <source>
        <dbReference type="Pfam" id="PF13458"/>
    </source>
</evidence>
<dbReference type="PANTHER" id="PTHR30483">
    <property type="entry name" value="LEUCINE-SPECIFIC-BINDING PROTEIN"/>
    <property type="match status" value="1"/>
</dbReference>
<dbReference type="InterPro" id="IPR028082">
    <property type="entry name" value="Peripla_BP_I"/>
</dbReference>
<feature type="domain" description="Leucine-binding protein" evidence="3">
    <location>
        <begin position="47"/>
        <end position="377"/>
    </location>
</feature>
<dbReference type="Proteomes" id="UP000183529">
    <property type="component" value="Unassembled WGS sequence"/>
</dbReference>
<dbReference type="InterPro" id="IPR028081">
    <property type="entry name" value="Leu-bd"/>
</dbReference>
<dbReference type="EMBL" id="FNZM01000018">
    <property type="protein sequence ID" value="SEK10153.1"/>
    <property type="molecule type" value="Genomic_DNA"/>
</dbReference>
<proteinExistence type="inferred from homology"/>
<gene>
    <name evidence="4" type="ORF">C7400_103399</name>
    <name evidence="5" type="ORF">SAMN05216550_118152</name>
</gene>
<keyword evidence="7" id="KW-1185">Reference proteome</keyword>
<comment type="similarity">
    <text evidence="1">Belongs to the leucine-binding protein family.</text>
</comment>
<evidence type="ECO:0000256" key="1">
    <source>
        <dbReference type="ARBA" id="ARBA00010062"/>
    </source>
</evidence>
<evidence type="ECO:0000313" key="6">
    <source>
        <dbReference type="Proteomes" id="UP000183529"/>
    </source>
</evidence>